<accession>A0A814BXT0</accession>
<dbReference type="Proteomes" id="UP000663874">
    <property type="component" value="Unassembled WGS sequence"/>
</dbReference>
<comment type="caution">
    <text evidence="4">The sequence shown here is derived from an EMBL/GenBank/DDBJ whole genome shotgun (WGS) entry which is preliminary data.</text>
</comment>
<evidence type="ECO:0000313" key="4">
    <source>
        <dbReference type="EMBL" id="CAF0934171.1"/>
    </source>
</evidence>
<dbReference type="PANTHER" id="PTHR24373:SF370">
    <property type="entry name" value="FISH-LIPS, ISOFORM E"/>
    <property type="match status" value="1"/>
</dbReference>
<dbReference type="Gene3D" id="3.80.10.10">
    <property type="entry name" value="Ribonuclease Inhibitor"/>
    <property type="match status" value="3"/>
</dbReference>
<keyword evidence="1 3" id="KW-0732">Signal</keyword>
<dbReference type="AlphaFoldDB" id="A0A814BXT0"/>
<dbReference type="EMBL" id="CAJNOU010000424">
    <property type="protein sequence ID" value="CAF0993419.1"/>
    <property type="molecule type" value="Genomic_DNA"/>
</dbReference>
<proteinExistence type="predicted"/>
<dbReference type="GO" id="GO:0005615">
    <property type="term" value="C:extracellular space"/>
    <property type="evidence" value="ECO:0007669"/>
    <property type="project" value="TreeGrafter"/>
</dbReference>
<dbReference type="OrthoDB" id="635273at2759"/>
<name>A0A814BXT0_9BILA</name>
<dbReference type="EMBL" id="CAJNOO010000405">
    <property type="protein sequence ID" value="CAF0934171.1"/>
    <property type="molecule type" value="Genomic_DNA"/>
</dbReference>
<feature type="transmembrane region" description="Helical" evidence="2">
    <location>
        <begin position="660"/>
        <end position="681"/>
    </location>
</feature>
<keyword evidence="2" id="KW-0472">Membrane</keyword>
<dbReference type="Proteomes" id="UP000663882">
    <property type="component" value="Unassembled WGS sequence"/>
</dbReference>
<feature type="chain" id="PRO_5036223985" evidence="3">
    <location>
        <begin position="22"/>
        <end position="761"/>
    </location>
</feature>
<dbReference type="GO" id="GO:0031012">
    <property type="term" value="C:extracellular matrix"/>
    <property type="evidence" value="ECO:0007669"/>
    <property type="project" value="TreeGrafter"/>
</dbReference>
<keyword evidence="2" id="KW-0812">Transmembrane</keyword>
<dbReference type="EMBL" id="CAJOBE010000845">
    <property type="protein sequence ID" value="CAF3691271.1"/>
    <property type="molecule type" value="Genomic_DNA"/>
</dbReference>
<dbReference type="PANTHER" id="PTHR24373">
    <property type="entry name" value="SLIT RELATED LEUCINE-RICH REPEAT NEURONAL PROTEIN"/>
    <property type="match status" value="1"/>
</dbReference>
<sequence>MYANKQIFIFFVVIFFKEIECSFWNEIPPRCIYDRTALFFCWNTTFTHPIPLFNDLVYTLQNHHVEIRDSYFQLSLRDLLVQVGTNIENLTLINNKFSSSGIETNLIFEGGIFFRLLSTLTIHDQYGIQWSQLNASYFPQLIKLDLSYNQFTNKQKLVFDHEYYPKLKYLNLSHNQLKSLDNLIGNSLNTLEILILSYNPLESIINQLNKFQSLITIDLSSTLIKQLFSITLLPYLQTFICQQCRTIPTWEYEKFISNCSKLNNNNKLTIDLTKSNIYSIKLFNPYIKCIKNLILNDQNLVNSITTNDLLFSINLESIQAKSNYDIDYIYLNVYDHLSYIDFSDNIYLNQVMLRLMSNYTHIQRLIISHTILNDFSIDFYNTKLKFLHIDVIDMSYSRLETLDFLKYLTFRTLDVSYNRLKIIDIDKIHYRHGMYDLSLMNLLNMSSNEMEFIKINWDNESPHTIDLSQNKLESIELHGQTTYTLLLANNSKLSLNKTTSNIDLPLLQYLDLTSIQFDSFEYLIYLHNLSNIHTLILNNNHLLKQHRILNWNIFYPWHQYLTHLSVRNMSIERIDYGARLNDYYHLLTIDFYSNNHLKCDCTLQPFLHWLQTPPPPLIDFYEPLQKLLRIDCPISLFDLQCEDENNETPRRFYLSSHSSFFKALFILIVFILSSFIILKLIDRRLKRIQSRFYQQVYTDADVITLNERNIIHKTDQEHCTDADVITLQERNITHKTDQEHYTDADVITLQERNIIHKTDQE</sequence>
<evidence type="ECO:0000256" key="3">
    <source>
        <dbReference type="SAM" id="SignalP"/>
    </source>
</evidence>
<dbReference type="PROSITE" id="PS51450">
    <property type="entry name" value="LRR"/>
    <property type="match status" value="1"/>
</dbReference>
<protein>
    <submittedName>
        <fullName evidence="4">Uncharacterized protein</fullName>
    </submittedName>
</protein>
<dbReference type="SUPFAM" id="SSF52058">
    <property type="entry name" value="L domain-like"/>
    <property type="match status" value="2"/>
</dbReference>
<dbReference type="InterPro" id="IPR001611">
    <property type="entry name" value="Leu-rich_rpt"/>
</dbReference>
<evidence type="ECO:0000256" key="1">
    <source>
        <dbReference type="ARBA" id="ARBA00022729"/>
    </source>
</evidence>
<dbReference type="Proteomes" id="UP000663823">
    <property type="component" value="Unassembled WGS sequence"/>
</dbReference>
<feature type="signal peptide" evidence="3">
    <location>
        <begin position="1"/>
        <end position="21"/>
    </location>
</feature>
<evidence type="ECO:0000313" key="8">
    <source>
        <dbReference type="Proteomes" id="UP000663882"/>
    </source>
</evidence>
<dbReference type="InterPro" id="IPR032675">
    <property type="entry name" value="LRR_dom_sf"/>
</dbReference>
<dbReference type="Proteomes" id="UP000663889">
    <property type="component" value="Unassembled WGS sequence"/>
</dbReference>
<evidence type="ECO:0000256" key="2">
    <source>
        <dbReference type="SAM" id="Phobius"/>
    </source>
</evidence>
<evidence type="ECO:0000313" key="5">
    <source>
        <dbReference type="EMBL" id="CAF0993419.1"/>
    </source>
</evidence>
<gene>
    <name evidence="7" type="ORF">FNK824_LOCUS8523</name>
    <name evidence="6" type="ORF">OTI717_LOCUS1817</name>
    <name evidence="4" type="ORF">RFH988_LOCUS10706</name>
    <name evidence="5" type="ORF">SEV965_LOCUS10395</name>
</gene>
<evidence type="ECO:0000313" key="7">
    <source>
        <dbReference type="EMBL" id="CAF3691271.1"/>
    </source>
</evidence>
<dbReference type="EMBL" id="CAJOAX010000082">
    <property type="protein sequence ID" value="CAF3503010.1"/>
    <property type="molecule type" value="Genomic_DNA"/>
</dbReference>
<keyword evidence="2" id="KW-1133">Transmembrane helix</keyword>
<organism evidence="4 8">
    <name type="scientific">Rotaria sordida</name>
    <dbReference type="NCBI Taxonomy" id="392033"/>
    <lineage>
        <taxon>Eukaryota</taxon>
        <taxon>Metazoa</taxon>
        <taxon>Spiralia</taxon>
        <taxon>Gnathifera</taxon>
        <taxon>Rotifera</taxon>
        <taxon>Eurotatoria</taxon>
        <taxon>Bdelloidea</taxon>
        <taxon>Philodinida</taxon>
        <taxon>Philodinidae</taxon>
        <taxon>Rotaria</taxon>
    </lineage>
</organism>
<reference evidence="4" key="1">
    <citation type="submission" date="2021-02" db="EMBL/GenBank/DDBJ databases">
        <authorList>
            <person name="Nowell W R."/>
        </authorList>
    </citation>
    <scope>NUCLEOTIDE SEQUENCE</scope>
</reference>
<evidence type="ECO:0000313" key="6">
    <source>
        <dbReference type="EMBL" id="CAF3503010.1"/>
    </source>
</evidence>
<dbReference type="InterPro" id="IPR050328">
    <property type="entry name" value="Dev_Immune_Receptor"/>
</dbReference>